<dbReference type="OrthoDB" id="9810298at2"/>
<dbReference type="HAMAP" id="MF_00260">
    <property type="entry name" value="Porphobil_deam"/>
    <property type="match status" value="1"/>
</dbReference>
<dbReference type="Gene3D" id="3.40.190.10">
    <property type="entry name" value="Periplasmic binding protein-like II"/>
    <property type="match status" value="2"/>
</dbReference>
<dbReference type="InterPro" id="IPR022418">
    <property type="entry name" value="Porphobilinogen_deaminase_C"/>
</dbReference>
<comment type="catalytic activity">
    <reaction evidence="7 8">
        <text>4 porphobilinogen + H2O = hydroxymethylbilane + 4 NH4(+)</text>
        <dbReference type="Rhea" id="RHEA:13185"/>
        <dbReference type="ChEBI" id="CHEBI:15377"/>
        <dbReference type="ChEBI" id="CHEBI:28938"/>
        <dbReference type="ChEBI" id="CHEBI:57845"/>
        <dbReference type="ChEBI" id="CHEBI:58126"/>
        <dbReference type="EC" id="2.5.1.61"/>
    </reaction>
</comment>
<dbReference type="SUPFAM" id="SSF54782">
    <property type="entry name" value="Porphobilinogen deaminase (hydroxymethylbilane synthase), C-terminal domain"/>
    <property type="match status" value="1"/>
</dbReference>
<evidence type="ECO:0000256" key="3">
    <source>
        <dbReference type="ARBA" id="ARBA00005638"/>
    </source>
</evidence>
<dbReference type="CDD" id="cd13646">
    <property type="entry name" value="PBP2_EcHMBS_like"/>
    <property type="match status" value="1"/>
</dbReference>
<dbReference type="InterPro" id="IPR022419">
    <property type="entry name" value="Porphobilin_deaminase_cofac_BS"/>
</dbReference>
<dbReference type="Pfam" id="PF01379">
    <property type="entry name" value="Porphobil_deam"/>
    <property type="match status" value="1"/>
</dbReference>
<dbReference type="STRING" id="1842532.A7E78_12050"/>
<dbReference type="NCBIfam" id="TIGR00212">
    <property type="entry name" value="hemC"/>
    <property type="match status" value="1"/>
</dbReference>
<evidence type="ECO:0000259" key="10">
    <source>
        <dbReference type="Pfam" id="PF03900"/>
    </source>
</evidence>
<evidence type="ECO:0000256" key="7">
    <source>
        <dbReference type="ARBA" id="ARBA00048169"/>
    </source>
</evidence>
<dbReference type="EMBL" id="CP015519">
    <property type="protein sequence ID" value="APG28508.1"/>
    <property type="molecule type" value="Genomic_DNA"/>
</dbReference>
<dbReference type="AlphaFoldDB" id="A0A1L3GS70"/>
<comment type="function">
    <text evidence="1 8">Tetrapolymerization of the monopyrrole PBG into the hydroxymethylbilane pre-uroporphyrinogen in several discrete steps.</text>
</comment>
<dbReference type="FunFam" id="3.30.160.40:FF:000001">
    <property type="entry name" value="Porphobilinogen deaminase"/>
    <property type="match status" value="1"/>
</dbReference>
<reference evidence="11 12" key="1">
    <citation type="journal article" date="2017" name="Genome Announc.">
        <title>Complete Genome Sequences of Two Acetylene-Fermenting Pelobacter acetylenicus Strains.</title>
        <authorList>
            <person name="Sutton J.M."/>
            <person name="Baesman S.M."/>
            <person name="Fierst J.L."/>
            <person name="Poret-Peterson A.T."/>
            <person name="Oremland R.S."/>
            <person name="Dunlap D.S."/>
            <person name="Akob D.M."/>
        </authorList>
    </citation>
    <scope>NUCLEOTIDE SEQUENCE [LARGE SCALE GENOMIC DNA]</scope>
    <source>
        <strain evidence="11 12">SFB93</strain>
    </source>
</reference>
<keyword evidence="5 8" id="KW-0808">Transferase</keyword>
<comment type="pathway">
    <text evidence="2">Porphyrin-containing compound metabolism; protoporphyrin-IX biosynthesis; coproporphyrinogen-III from 5-aminolevulinate: step 2/4.</text>
</comment>
<dbReference type="GO" id="GO:0006782">
    <property type="term" value="P:protoporphyrinogen IX biosynthetic process"/>
    <property type="evidence" value="ECO:0007669"/>
    <property type="project" value="UniProtKB-UniRule"/>
</dbReference>
<comment type="cofactor">
    <cofactor evidence="8">
        <name>dipyrromethane</name>
        <dbReference type="ChEBI" id="CHEBI:60342"/>
    </cofactor>
    <text evidence="8">Binds 1 dipyrromethane group covalently.</text>
</comment>
<name>A0A1L3GS70_9BACT</name>
<feature type="modified residue" description="S-(dipyrrolylmethanemethyl)cysteine" evidence="8">
    <location>
        <position position="243"/>
    </location>
</feature>
<keyword evidence="6 8" id="KW-0627">Porphyrin biosynthesis</keyword>
<comment type="similarity">
    <text evidence="3 8">Belongs to the HMBS family.</text>
</comment>
<gene>
    <name evidence="8" type="primary">hemC</name>
    <name evidence="11" type="ORF">A7E78_12050</name>
</gene>
<accession>A0A1L3GS70</accession>
<dbReference type="FunFam" id="3.40.190.10:FF:000005">
    <property type="entry name" value="Porphobilinogen deaminase"/>
    <property type="match status" value="1"/>
</dbReference>
<dbReference type="PIRSF" id="PIRSF001438">
    <property type="entry name" value="4pyrrol_synth_OHMeBilane_synth"/>
    <property type="match status" value="1"/>
</dbReference>
<dbReference type="GO" id="GO:0005737">
    <property type="term" value="C:cytoplasm"/>
    <property type="evidence" value="ECO:0007669"/>
    <property type="project" value="UniProtKB-UniRule"/>
</dbReference>
<dbReference type="FunFam" id="3.40.190.10:FF:000004">
    <property type="entry name" value="Porphobilinogen deaminase"/>
    <property type="match status" value="1"/>
</dbReference>
<evidence type="ECO:0000256" key="6">
    <source>
        <dbReference type="ARBA" id="ARBA00023244"/>
    </source>
</evidence>
<dbReference type="PANTHER" id="PTHR11557">
    <property type="entry name" value="PORPHOBILINOGEN DEAMINASE"/>
    <property type="match status" value="1"/>
</dbReference>
<sequence length="313" mass="34196">MSQQRFRIGTRASRLALWQAEWVKSSLQQLHPTLQVELVKIQTEGDRILDVPLAKIGGKGLFVKEIEEALLDGRIDLAVHSMKDVPTLLPPGLELRCITERADPRDCLVLAAPQKNLADLPQGARIGTSSLRRRAQLLHKRPDLRISDMRGNVDTRLRKMREEGLDGIVLAAAGLKRLGYEEHIGLYLEPKDCLPAIAQGALGLECRIDDKATHALLAPLHHPATAMEVTAERAFLARLEGGCQVPVAGYAQLLDDRLELTGLVARIDGSEVLKDSLTCPADEAAEVGRALADILLRCGADQILGELYGQAES</sequence>
<evidence type="ECO:0000256" key="8">
    <source>
        <dbReference type="HAMAP-Rule" id="MF_00260"/>
    </source>
</evidence>
<evidence type="ECO:0000256" key="1">
    <source>
        <dbReference type="ARBA" id="ARBA00002869"/>
    </source>
</evidence>
<dbReference type="RefSeq" id="WP_072284535.1">
    <property type="nucleotide sequence ID" value="NZ_CP015519.1"/>
</dbReference>
<comment type="subunit">
    <text evidence="4 8">Monomer.</text>
</comment>
<evidence type="ECO:0000256" key="4">
    <source>
        <dbReference type="ARBA" id="ARBA00011245"/>
    </source>
</evidence>
<dbReference type="InterPro" id="IPR000860">
    <property type="entry name" value="HemC"/>
</dbReference>
<evidence type="ECO:0000256" key="2">
    <source>
        <dbReference type="ARBA" id="ARBA00004735"/>
    </source>
</evidence>
<dbReference type="InterPro" id="IPR022417">
    <property type="entry name" value="Porphobilin_deaminase_N"/>
</dbReference>
<dbReference type="PRINTS" id="PR00151">
    <property type="entry name" value="PORPHBDMNASE"/>
</dbReference>
<dbReference type="SUPFAM" id="SSF53850">
    <property type="entry name" value="Periplasmic binding protein-like II"/>
    <property type="match status" value="1"/>
</dbReference>
<dbReference type="UniPathway" id="UPA00251">
    <property type="reaction ID" value="UER00319"/>
</dbReference>
<dbReference type="EC" id="2.5.1.61" evidence="8"/>
<dbReference type="PANTHER" id="PTHR11557:SF0">
    <property type="entry name" value="PORPHOBILINOGEN DEAMINASE"/>
    <property type="match status" value="1"/>
</dbReference>
<dbReference type="GO" id="GO:0004418">
    <property type="term" value="F:hydroxymethylbilane synthase activity"/>
    <property type="evidence" value="ECO:0007669"/>
    <property type="project" value="UniProtKB-UniRule"/>
</dbReference>
<dbReference type="Proteomes" id="UP000182517">
    <property type="component" value="Chromosome"/>
</dbReference>
<evidence type="ECO:0000313" key="11">
    <source>
        <dbReference type="EMBL" id="APG28508.1"/>
    </source>
</evidence>
<evidence type="ECO:0000259" key="9">
    <source>
        <dbReference type="Pfam" id="PF01379"/>
    </source>
</evidence>
<dbReference type="Pfam" id="PF03900">
    <property type="entry name" value="Porphobil_deamC"/>
    <property type="match status" value="1"/>
</dbReference>
<proteinExistence type="inferred from homology"/>
<keyword evidence="12" id="KW-1185">Reference proteome</keyword>
<feature type="domain" description="Porphobilinogen deaminase N-terminal" evidence="9">
    <location>
        <begin position="6"/>
        <end position="214"/>
    </location>
</feature>
<feature type="domain" description="Porphobilinogen deaminase C-terminal" evidence="10">
    <location>
        <begin position="227"/>
        <end position="296"/>
    </location>
</feature>
<organism evidence="11 12">
    <name type="scientific">Syntrophotalea acetylenivorans</name>
    <dbReference type="NCBI Taxonomy" id="1842532"/>
    <lineage>
        <taxon>Bacteria</taxon>
        <taxon>Pseudomonadati</taxon>
        <taxon>Thermodesulfobacteriota</taxon>
        <taxon>Desulfuromonadia</taxon>
        <taxon>Desulfuromonadales</taxon>
        <taxon>Syntrophotaleaceae</taxon>
        <taxon>Syntrophotalea</taxon>
    </lineage>
</organism>
<comment type="miscellaneous">
    <text evidence="8">The porphobilinogen subunits are added to the dipyrromethane group.</text>
</comment>
<dbReference type="InterPro" id="IPR036803">
    <property type="entry name" value="Porphobilinogen_deaminase_C_sf"/>
</dbReference>
<evidence type="ECO:0000313" key="12">
    <source>
        <dbReference type="Proteomes" id="UP000182517"/>
    </source>
</evidence>
<evidence type="ECO:0000256" key="5">
    <source>
        <dbReference type="ARBA" id="ARBA00022679"/>
    </source>
</evidence>
<protein>
    <recommendedName>
        <fullName evidence="8">Porphobilinogen deaminase</fullName>
        <shortName evidence="8">PBG</shortName>
        <ecNumber evidence="8">2.5.1.61</ecNumber>
    </recommendedName>
    <alternativeName>
        <fullName evidence="8">Hydroxymethylbilane synthase</fullName>
        <shortName evidence="8">HMBS</shortName>
    </alternativeName>
    <alternativeName>
        <fullName evidence="8">Pre-uroporphyrinogen synthase</fullName>
    </alternativeName>
</protein>
<dbReference type="Gene3D" id="3.30.160.40">
    <property type="entry name" value="Porphobilinogen deaminase, C-terminal domain"/>
    <property type="match status" value="1"/>
</dbReference>
<dbReference type="PROSITE" id="PS00533">
    <property type="entry name" value="PORPHOBILINOGEN_DEAM"/>
    <property type="match status" value="1"/>
</dbReference>
<dbReference type="KEGG" id="pef:A7E78_12050"/>